<evidence type="ECO:0000256" key="4">
    <source>
        <dbReference type="ARBA" id="ARBA00022695"/>
    </source>
</evidence>
<evidence type="ECO:0000313" key="12">
    <source>
        <dbReference type="Proteomes" id="UP000321306"/>
    </source>
</evidence>
<evidence type="ECO:0000259" key="10">
    <source>
        <dbReference type="SMART" id="SM00481"/>
    </source>
</evidence>
<comment type="catalytic activity">
    <reaction evidence="9">
        <text>DNA(n) + a 2'-deoxyribonucleoside 5'-triphosphate = DNA(n+1) + diphosphate</text>
        <dbReference type="Rhea" id="RHEA:22508"/>
        <dbReference type="Rhea" id="RHEA-COMP:17339"/>
        <dbReference type="Rhea" id="RHEA-COMP:17340"/>
        <dbReference type="ChEBI" id="CHEBI:33019"/>
        <dbReference type="ChEBI" id="CHEBI:61560"/>
        <dbReference type="ChEBI" id="CHEBI:173112"/>
        <dbReference type="EC" id="2.7.7.7"/>
    </reaction>
</comment>
<proteinExistence type="predicted"/>
<evidence type="ECO:0000256" key="2">
    <source>
        <dbReference type="ARBA" id="ARBA00022490"/>
    </source>
</evidence>
<sequence>MDPERHSRLNVLFCHSFFSFGAGTSSPTRLVETARRFGYTHLALIDEASMGGAVELHEACQACGLHPILGQTLQVQVELLGETLTGPVVALCEDREGYRQLNELITLQNEQGHVQPGHLRGLHVLTGGRRSLLGRLLQGDFRRARHWIQHLKGVLGGKLYLQLWHDLCHGDDRMAESMVHLARDVDLPCVVAPEIRYATEDQWPLFDALTCARLGITLDTPHELRPVNGAQAIQPWEHYLQRLPYPQAIWAANDLARRCTFELLPDRLTPAQASIPEHFSPKLYLMVRAFSGLEERYAPTKRKAAAKQLAHELGIVQKHELENFFLLATEVSDYCRENRIMAAGRGSAAGSVLCYVLGITGVDPLQHGLLFERFLHGEKKAMPDVDIDISSSRRREVLAWVEKRFGEQGREAMVANRITYRLPSAVQDLSRALGLPQQQAADLTKALGRDFRHLRPADAHRAKVVFDEILRDAPAKQVLLDLLSRMERGFVRHLAPHSGGVVLSREPLSHYSPLRVSSGGIRTLEFNKDDAETLGLIKLDLLGLRMLSTIENALSEIERVEGKRLDPSTLPDHPKVWWRISRGDNIGLFQIESPGQMQLSARNQPRNLRELAHQVALFRPGPIQSNTVHPYLRRKSGREQVPLLHPTLTPILQGTFGTVLFQEQVLRICVHFAGLNWLDADRYRKKLSAWEDQGELQELKKRFVSSAVSHHQNHPCPVSSGLAEQVFEMIAAFRGYGFAESHAYAFAQHAYTSAYLKEFFPAGYFVGVLNHEPGMYSRQTVVQECLKRGVAMLPLHINHSHVLFQVEKVGGGKGTKGIRFGLCGVKGLTENSPARIVLERSRGLYASLQDFYTRVSLTSSEYEALILAGAFDAFLPRREALYQLKTLQHSTKGGSGALFLPEVGAPEFHPPTEQDLHRWDLHFKRASESGRHIMDLYRSELQALEVLPLRVLKDGDRVRTAGWVISKQKPPSANGVAFFAVEDGPVRAQVILSPELWERERTLLRDVQLLIVEGRVQASGVNVAVVAESVWCLVQRPRAKVQVG</sequence>
<feature type="domain" description="Polymerase/histidinol phosphatase N-terminal" evidence="10">
    <location>
        <begin position="12"/>
        <end position="77"/>
    </location>
</feature>
<keyword evidence="7" id="KW-0239">DNA-directed DNA polymerase</keyword>
<dbReference type="InterPro" id="IPR011708">
    <property type="entry name" value="DNA_pol3_alpha_NTPase_dom"/>
</dbReference>
<dbReference type="InterPro" id="IPR003141">
    <property type="entry name" value="Pol/His_phosphatase_N"/>
</dbReference>
<name>A0A511N690_DEIC1</name>
<gene>
    <name evidence="11" type="primary">dnaE</name>
    <name evidence="11" type="ORF">DC3_40000</name>
</gene>
<dbReference type="Pfam" id="PF07733">
    <property type="entry name" value="DNA_pol3_alpha"/>
    <property type="match status" value="1"/>
</dbReference>
<dbReference type="Gene3D" id="3.20.20.140">
    <property type="entry name" value="Metal-dependent hydrolases"/>
    <property type="match status" value="1"/>
</dbReference>
<dbReference type="EMBL" id="BJXB01000020">
    <property type="protein sequence ID" value="GEM48365.1"/>
    <property type="molecule type" value="Genomic_DNA"/>
</dbReference>
<dbReference type="InterPro" id="IPR029460">
    <property type="entry name" value="DNAPol_HHH"/>
</dbReference>
<evidence type="ECO:0000256" key="9">
    <source>
        <dbReference type="ARBA" id="ARBA00049244"/>
    </source>
</evidence>
<dbReference type="RefSeq" id="WP_186816141.1">
    <property type="nucleotide sequence ID" value="NZ_BJXB01000020.1"/>
</dbReference>
<dbReference type="Pfam" id="PF17657">
    <property type="entry name" value="DNA_pol3_finger"/>
    <property type="match status" value="1"/>
</dbReference>
<keyword evidence="4" id="KW-0548">Nucleotidyltransferase</keyword>
<evidence type="ECO:0000256" key="5">
    <source>
        <dbReference type="ARBA" id="ARBA00022705"/>
    </source>
</evidence>
<dbReference type="InterPro" id="IPR040982">
    <property type="entry name" value="DNA_pol3_finger"/>
</dbReference>
<dbReference type="NCBIfam" id="TIGR00594">
    <property type="entry name" value="polc"/>
    <property type="match status" value="1"/>
</dbReference>
<reference evidence="11 12" key="1">
    <citation type="submission" date="2019-07" db="EMBL/GenBank/DDBJ databases">
        <title>Whole genome shotgun sequence of Deinococcus cellulosilyticus NBRC 106333.</title>
        <authorList>
            <person name="Hosoyama A."/>
            <person name="Uohara A."/>
            <person name="Ohji S."/>
            <person name="Ichikawa N."/>
        </authorList>
    </citation>
    <scope>NUCLEOTIDE SEQUENCE [LARGE SCALE GENOMIC DNA]</scope>
    <source>
        <strain evidence="11 12">NBRC 106333</strain>
    </source>
</reference>
<comment type="caution">
    <text evidence="11">The sequence shown here is derived from an EMBL/GenBank/DDBJ whole genome shotgun (WGS) entry which is preliminary data.</text>
</comment>
<dbReference type="GO" id="GO:0006260">
    <property type="term" value="P:DNA replication"/>
    <property type="evidence" value="ECO:0007669"/>
    <property type="project" value="UniProtKB-KW"/>
</dbReference>
<dbReference type="GO" id="GO:0006281">
    <property type="term" value="P:DNA repair"/>
    <property type="evidence" value="ECO:0007669"/>
    <property type="project" value="UniProtKB-KW"/>
</dbReference>
<keyword evidence="5" id="KW-0235">DNA replication</keyword>
<evidence type="ECO:0000256" key="6">
    <source>
        <dbReference type="ARBA" id="ARBA00022763"/>
    </source>
</evidence>
<dbReference type="CDD" id="cd04485">
    <property type="entry name" value="DnaE_OBF"/>
    <property type="match status" value="1"/>
</dbReference>
<evidence type="ECO:0000256" key="8">
    <source>
        <dbReference type="ARBA" id="ARBA00023204"/>
    </source>
</evidence>
<dbReference type="GO" id="GO:0003887">
    <property type="term" value="F:DNA-directed DNA polymerase activity"/>
    <property type="evidence" value="ECO:0007669"/>
    <property type="project" value="UniProtKB-KW"/>
</dbReference>
<keyword evidence="12" id="KW-1185">Reference proteome</keyword>
<dbReference type="SMART" id="SM00481">
    <property type="entry name" value="POLIIIAc"/>
    <property type="match status" value="1"/>
</dbReference>
<dbReference type="InterPro" id="IPR004013">
    <property type="entry name" value="PHP_dom"/>
</dbReference>
<dbReference type="Pfam" id="PF14579">
    <property type="entry name" value="HHH_6"/>
    <property type="match status" value="1"/>
</dbReference>
<accession>A0A511N690</accession>
<protein>
    <recommendedName>
        <fullName evidence="1">DNA-directed DNA polymerase</fullName>
        <ecNumber evidence="1">2.7.7.7</ecNumber>
    </recommendedName>
</protein>
<dbReference type="GO" id="GO:0008408">
    <property type="term" value="F:3'-5' exonuclease activity"/>
    <property type="evidence" value="ECO:0007669"/>
    <property type="project" value="InterPro"/>
</dbReference>
<keyword evidence="2" id="KW-0963">Cytoplasm</keyword>
<keyword evidence="6" id="KW-0227">DNA damage</keyword>
<keyword evidence="8" id="KW-0234">DNA repair</keyword>
<dbReference type="Proteomes" id="UP000321306">
    <property type="component" value="Unassembled WGS sequence"/>
</dbReference>
<dbReference type="EC" id="2.7.7.7" evidence="1"/>
<dbReference type="Pfam" id="PF02811">
    <property type="entry name" value="PHP"/>
    <property type="match status" value="1"/>
</dbReference>
<organism evidence="11 12">
    <name type="scientific">Deinococcus cellulosilyticus (strain DSM 18568 / NBRC 106333 / KACC 11606 / 5516J-15)</name>
    <dbReference type="NCBI Taxonomy" id="1223518"/>
    <lineage>
        <taxon>Bacteria</taxon>
        <taxon>Thermotogati</taxon>
        <taxon>Deinococcota</taxon>
        <taxon>Deinococci</taxon>
        <taxon>Deinococcales</taxon>
        <taxon>Deinococcaceae</taxon>
        <taxon>Deinococcus</taxon>
    </lineage>
</organism>
<evidence type="ECO:0000313" key="11">
    <source>
        <dbReference type="EMBL" id="GEM48365.1"/>
    </source>
</evidence>
<dbReference type="Gene3D" id="1.10.150.870">
    <property type="match status" value="1"/>
</dbReference>
<evidence type="ECO:0000256" key="7">
    <source>
        <dbReference type="ARBA" id="ARBA00022932"/>
    </source>
</evidence>
<dbReference type="AlphaFoldDB" id="A0A511N690"/>
<keyword evidence="3" id="KW-0808">Transferase</keyword>
<evidence type="ECO:0000256" key="1">
    <source>
        <dbReference type="ARBA" id="ARBA00012417"/>
    </source>
</evidence>
<dbReference type="PANTHER" id="PTHR32294:SF4">
    <property type="entry name" value="ERROR-PRONE DNA POLYMERASE"/>
    <property type="match status" value="1"/>
</dbReference>
<evidence type="ECO:0000256" key="3">
    <source>
        <dbReference type="ARBA" id="ARBA00022679"/>
    </source>
</evidence>
<dbReference type="PANTHER" id="PTHR32294">
    <property type="entry name" value="DNA POLYMERASE III SUBUNIT ALPHA"/>
    <property type="match status" value="1"/>
</dbReference>
<dbReference type="InterPro" id="IPR004805">
    <property type="entry name" value="DnaE2/DnaE/PolC"/>
</dbReference>